<gene>
    <name evidence="2" type="ORF">Aru02nite_20700</name>
</gene>
<name>A0A8J3N9J9_9ACTN</name>
<evidence type="ECO:0000313" key="3">
    <source>
        <dbReference type="Proteomes" id="UP000612808"/>
    </source>
</evidence>
<dbReference type="AlphaFoldDB" id="A0A8J3N9J9"/>
<dbReference type="Proteomes" id="UP000612808">
    <property type="component" value="Unassembled WGS sequence"/>
</dbReference>
<comment type="caution">
    <text evidence="2">The sequence shown here is derived from an EMBL/GenBank/DDBJ whole genome shotgun (WGS) entry which is preliminary data.</text>
</comment>
<keyword evidence="3" id="KW-1185">Reference proteome</keyword>
<protein>
    <submittedName>
        <fullName evidence="2">Amidohydrolase</fullName>
    </submittedName>
</protein>
<accession>A0A8J3N9J9</accession>
<evidence type="ECO:0000313" key="2">
    <source>
        <dbReference type="EMBL" id="GID11181.1"/>
    </source>
</evidence>
<proteinExistence type="predicted"/>
<dbReference type="SUPFAM" id="SSF51556">
    <property type="entry name" value="Metallo-dependent hydrolases"/>
    <property type="match status" value="1"/>
</dbReference>
<dbReference type="GO" id="GO:0016787">
    <property type="term" value="F:hydrolase activity"/>
    <property type="evidence" value="ECO:0007669"/>
    <property type="project" value="InterPro"/>
</dbReference>
<dbReference type="EMBL" id="BOMB01000011">
    <property type="protein sequence ID" value="GID11181.1"/>
    <property type="molecule type" value="Genomic_DNA"/>
</dbReference>
<dbReference type="RefSeq" id="WP_203657069.1">
    <property type="nucleotide sequence ID" value="NZ_BAAAZM010000032.1"/>
</dbReference>
<dbReference type="InterPro" id="IPR006680">
    <property type="entry name" value="Amidohydro-rel"/>
</dbReference>
<evidence type="ECO:0000259" key="1">
    <source>
        <dbReference type="Pfam" id="PF04909"/>
    </source>
</evidence>
<feature type="domain" description="Amidohydrolase-related" evidence="1">
    <location>
        <begin position="205"/>
        <end position="356"/>
    </location>
</feature>
<dbReference type="PANTHER" id="PTHR43383">
    <property type="entry name" value="NODULIN 6"/>
    <property type="match status" value="1"/>
</dbReference>
<sequence>MRVTEPLALFDHHCHGVVRRDLDRAGFEALLTEGGAAGRWGGSRFDTRVGLAVRRWCAPVLDLPPDVPAGEYLARRAELGYAEVTRRFLGAAVLSGLCVDTGYEPEPLTSPAELGAAAGAPAYRIGRLETIAEGVLAGTSAAGFAAGVADRIAAVAPDVVGWKSIAAYRGGLALPGARPGAAEVTAAADRCLRGTGRIADPVLHAYLVWTAVDTGLPVQFHTGFGDADLDLARADPLLLTDLLRALAPAGVPVLLLHTYPYHRQAGYLALAYDPVFVDVGLAGHGAAGRTAEILAEVTELAPLTKLLYSSDAYALAEHHHLAALLYRDALAAVLDGLPDAERLAGLVADGTARRVYLP</sequence>
<dbReference type="Gene3D" id="3.20.20.140">
    <property type="entry name" value="Metal-dependent hydrolases"/>
    <property type="match status" value="1"/>
</dbReference>
<dbReference type="InterPro" id="IPR032466">
    <property type="entry name" value="Metal_Hydrolase"/>
</dbReference>
<organism evidence="2 3">
    <name type="scientific">Actinocatenispora rupis</name>
    <dbReference type="NCBI Taxonomy" id="519421"/>
    <lineage>
        <taxon>Bacteria</taxon>
        <taxon>Bacillati</taxon>
        <taxon>Actinomycetota</taxon>
        <taxon>Actinomycetes</taxon>
        <taxon>Micromonosporales</taxon>
        <taxon>Micromonosporaceae</taxon>
        <taxon>Actinocatenispora</taxon>
    </lineage>
</organism>
<reference evidence="2" key="1">
    <citation type="submission" date="2021-01" db="EMBL/GenBank/DDBJ databases">
        <title>Whole genome shotgun sequence of Actinocatenispora rupis NBRC 107355.</title>
        <authorList>
            <person name="Komaki H."/>
            <person name="Tamura T."/>
        </authorList>
    </citation>
    <scope>NUCLEOTIDE SEQUENCE</scope>
    <source>
        <strain evidence="2">NBRC 107355</strain>
    </source>
</reference>
<dbReference type="Pfam" id="PF04909">
    <property type="entry name" value="Amidohydro_2"/>
    <property type="match status" value="1"/>
</dbReference>
<dbReference type="PANTHER" id="PTHR43383:SF2">
    <property type="entry name" value="AMIDOHYDROLASE 2 FAMILY PROTEIN"/>
    <property type="match status" value="1"/>
</dbReference>